<keyword evidence="2" id="KW-1185">Reference proteome</keyword>
<dbReference type="OrthoDB" id="7025577at2"/>
<protein>
    <submittedName>
        <fullName evidence="1">Uncharacterized protein</fullName>
    </submittedName>
</protein>
<dbReference type="AlphaFoldDB" id="A0A1I4PGE3"/>
<gene>
    <name evidence="1" type="ORF">SAMN05216217_102319</name>
</gene>
<dbReference type="Proteomes" id="UP000243629">
    <property type="component" value="Unassembled WGS sequence"/>
</dbReference>
<dbReference type="STRING" id="1720063.SAMN05216217_102319"/>
<evidence type="ECO:0000313" key="1">
    <source>
        <dbReference type="EMBL" id="SFM26882.1"/>
    </source>
</evidence>
<organism evidence="1 2">
    <name type="scientific">Halopseudomonas yangmingensis</name>
    <dbReference type="NCBI Taxonomy" id="1720063"/>
    <lineage>
        <taxon>Bacteria</taxon>
        <taxon>Pseudomonadati</taxon>
        <taxon>Pseudomonadota</taxon>
        <taxon>Gammaproteobacteria</taxon>
        <taxon>Pseudomonadales</taxon>
        <taxon>Pseudomonadaceae</taxon>
        <taxon>Halopseudomonas</taxon>
    </lineage>
</organism>
<name>A0A1I4PGE3_9GAMM</name>
<reference evidence="2" key="1">
    <citation type="submission" date="2016-10" db="EMBL/GenBank/DDBJ databases">
        <authorList>
            <person name="Varghese N."/>
            <person name="Submissions S."/>
        </authorList>
    </citation>
    <scope>NUCLEOTIDE SEQUENCE [LARGE SCALE GENOMIC DNA]</scope>
    <source>
        <strain evidence="2">DSM 24213</strain>
    </source>
</reference>
<sequence>MSDDSPERPRYRISADRASARRRVRYVESSHPDDGQCTLCQLDELAGQCPTKAPQSTADTDKV</sequence>
<dbReference type="RefSeq" id="WP_093472938.1">
    <property type="nucleotide sequence ID" value="NZ_FOUI01000002.1"/>
</dbReference>
<proteinExistence type="predicted"/>
<dbReference type="EMBL" id="FOUI01000002">
    <property type="protein sequence ID" value="SFM26882.1"/>
    <property type="molecule type" value="Genomic_DNA"/>
</dbReference>
<accession>A0A1I4PGE3</accession>
<evidence type="ECO:0000313" key="2">
    <source>
        <dbReference type="Proteomes" id="UP000243629"/>
    </source>
</evidence>